<feature type="repeat" description="ANK" evidence="3">
    <location>
        <begin position="427"/>
        <end position="459"/>
    </location>
</feature>
<proteinExistence type="predicted"/>
<organism evidence="4 5">
    <name type="scientific">Polarella glacialis</name>
    <name type="common">Dinoflagellate</name>
    <dbReference type="NCBI Taxonomy" id="89957"/>
    <lineage>
        <taxon>Eukaryota</taxon>
        <taxon>Sar</taxon>
        <taxon>Alveolata</taxon>
        <taxon>Dinophyceae</taxon>
        <taxon>Suessiales</taxon>
        <taxon>Suessiaceae</taxon>
        <taxon>Polarella</taxon>
    </lineage>
</organism>
<feature type="repeat" description="ANK" evidence="3">
    <location>
        <begin position="350"/>
        <end position="382"/>
    </location>
</feature>
<accession>A0A813IYN4</accession>
<dbReference type="Pfam" id="PF00023">
    <property type="entry name" value="Ank"/>
    <property type="match status" value="1"/>
</dbReference>
<dbReference type="PROSITE" id="PS50088">
    <property type="entry name" value="ANK_REPEAT"/>
    <property type="match status" value="2"/>
</dbReference>
<evidence type="ECO:0000256" key="2">
    <source>
        <dbReference type="ARBA" id="ARBA00023043"/>
    </source>
</evidence>
<dbReference type="SMART" id="SM00248">
    <property type="entry name" value="ANK"/>
    <property type="match status" value="5"/>
</dbReference>
<dbReference type="PANTHER" id="PTHR24198:SF165">
    <property type="entry name" value="ANKYRIN REPEAT-CONTAINING PROTEIN-RELATED"/>
    <property type="match status" value="1"/>
</dbReference>
<evidence type="ECO:0000313" key="5">
    <source>
        <dbReference type="Proteomes" id="UP000626109"/>
    </source>
</evidence>
<sequence>MGAVESTQCQPASCCRPEAGHAGPKEVEFLGHVSSGVREFPMYVISFKDFLELEAVLSHEELMAKGVLISYTEQLGPALFVSHQWCTPRHPDPDFEQMRVLQAALRRVLSGEVKIEMGLYAAWLSGLGQGSNEVDLEDLQSAYIWYDYFAIPQLTSHAFSGPATELNDFHTAVRSIPSYVEQCDYFIILAPPILRSDLKAFLDYSSWCSRGWCRVERLVMHLSFNKMPVILVQSSHQLVFMPALDYFQKPPGLGSFSLESDKVLIRELLEGVVLRQLEELLDQGKLHHYRMLMSLREAIFEGLGNGRHLQPQSIVTLLESAAIQRSQALTHLDTFLLKYGFGSPVETDEAGWAPLHYAAAAGDVVVMRSLIALQADISAALPHYDFDFCVMAGHTPIALSVRFSRNVAATRCLLLSGVNANEPITLMGSTALHAWPQMGSNEVLDCLLAFRADLNLVNKLGMRAVHFAAILGKASDMGLLVKARASAGSSSFGATPLHIASIDFQKSARHARMLVEGGCAVDAKVDLRYDSPLGFLACAGIVLHRLGHDGYLSKGAFYASGATALSLAMGRGNFGFALGLLEARADPQLKNDCGVTAFEAAEMHGVHFTKEMLLFLDRGGVSKKISESEDSDVLKTVTI</sequence>
<gene>
    <name evidence="4" type="ORF">PGLA2088_LOCUS12944</name>
</gene>
<evidence type="ECO:0000256" key="3">
    <source>
        <dbReference type="PROSITE-ProRule" id="PRU00023"/>
    </source>
</evidence>
<dbReference type="Gene3D" id="1.25.40.20">
    <property type="entry name" value="Ankyrin repeat-containing domain"/>
    <property type="match status" value="1"/>
</dbReference>
<dbReference type="PANTHER" id="PTHR24198">
    <property type="entry name" value="ANKYRIN REPEAT AND PROTEIN KINASE DOMAIN-CONTAINING PROTEIN"/>
    <property type="match status" value="1"/>
</dbReference>
<keyword evidence="1" id="KW-0677">Repeat</keyword>
<dbReference type="EMBL" id="CAJNNW010015384">
    <property type="protein sequence ID" value="CAE8657660.1"/>
    <property type="molecule type" value="Genomic_DNA"/>
</dbReference>
<dbReference type="AlphaFoldDB" id="A0A813IYN4"/>
<dbReference type="InterPro" id="IPR036770">
    <property type="entry name" value="Ankyrin_rpt-contain_sf"/>
</dbReference>
<comment type="caution">
    <text evidence="4">The sequence shown here is derived from an EMBL/GenBank/DDBJ whole genome shotgun (WGS) entry which is preliminary data.</text>
</comment>
<dbReference type="InterPro" id="IPR002110">
    <property type="entry name" value="Ankyrin_rpt"/>
</dbReference>
<name>A0A813IYN4_POLGL</name>
<reference evidence="4" key="1">
    <citation type="submission" date="2021-02" db="EMBL/GenBank/DDBJ databases">
        <authorList>
            <person name="Dougan E. K."/>
            <person name="Rhodes N."/>
            <person name="Thang M."/>
            <person name="Chan C."/>
        </authorList>
    </citation>
    <scope>NUCLEOTIDE SEQUENCE</scope>
</reference>
<evidence type="ECO:0000313" key="4">
    <source>
        <dbReference type="EMBL" id="CAE8657660.1"/>
    </source>
</evidence>
<dbReference type="PROSITE" id="PS50297">
    <property type="entry name" value="ANK_REP_REGION"/>
    <property type="match status" value="1"/>
</dbReference>
<dbReference type="Proteomes" id="UP000626109">
    <property type="component" value="Unassembled WGS sequence"/>
</dbReference>
<protein>
    <submittedName>
        <fullName evidence="4">Uncharacterized protein</fullName>
    </submittedName>
</protein>
<dbReference type="SUPFAM" id="SSF48403">
    <property type="entry name" value="Ankyrin repeat"/>
    <property type="match status" value="1"/>
</dbReference>
<evidence type="ECO:0000256" key="1">
    <source>
        <dbReference type="ARBA" id="ARBA00022737"/>
    </source>
</evidence>
<keyword evidence="2 3" id="KW-0040">ANK repeat</keyword>